<evidence type="ECO:0000313" key="4">
    <source>
        <dbReference type="EMBL" id="MBL0765733.1"/>
    </source>
</evidence>
<dbReference type="AlphaFoldDB" id="A0A937ALG4"/>
<dbReference type="InterPro" id="IPR035986">
    <property type="entry name" value="PKD_dom_sf"/>
</dbReference>
<dbReference type="GO" id="GO:0005975">
    <property type="term" value="P:carbohydrate metabolic process"/>
    <property type="evidence" value="ECO:0007669"/>
    <property type="project" value="InterPro"/>
</dbReference>
<comment type="similarity">
    <text evidence="1">Belongs to the glycosyl hydrolase 16 family.</text>
</comment>
<name>A0A937ALG4_9BACT</name>
<dbReference type="PANTHER" id="PTHR10963">
    <property type="entry name" value="GLYCOSYL HYDROLASE-RELATED"/>
    <property type="match status" value="1"/>
</dbReference>
<evidence type="ECO:0000259" key="2">
    <source>
        <dbReference type="PROSITE" id="PS50093"/>
    </source>
</evidence>
<dbReference type="InterPro" id="IPR022409">
    <property type="entry name" value="PKD/Chitinase_dom"/>
</dbReference>
<keyword evidence="5" id="KW-1185">Reference proteome</keyword>
<proteinExistence type="inferred from homology"/>
<dbReference type="Gene3D" id="2.60.120.200">
    <property type="match status" value="1"/>
</dbReference>
<dbReference type="InterPro" id="IPR013320">
    <property type="entry name" value="ConA-like_dom_sf"/>
</dbReference>
<comment type="caution">
    <text evidence="4">The sequence shown here is derived from an EMBL/GenBank/DDBJ whole genome shotgun (WGS) entry which is preliminary data.</text>
</comment>
<dbReference type="PROSITE" id="PS51762">
    <property type="entry name" value="GH16_2"/>
    <property type="match status" value="1"/>
</dbReference>
<evidence type="ECO:0000259" key="3">
    <source>
        <dbReference type="PROSITE" id="PS51762"/>
    </source>
</evidence>
<dbReference type="Gene3D" id="2.60.40.10">
    <property type="entry name" value="Immunoglobulins"/>
    <property type="match status" value="1"/>
</dbReference>
<feature type="domain" description="GH16" evidence="3">
    <location>
        <begin position="83"/>
        <end position="357"/>
    </location>
</feature>
<dbReference type="InterPro" id="IPR013783">
    <property type="entry name" value="Ig-like_fold"/>
</dbReference>
<accession>A0A937ALG4</accession>
<evidence type="ECO:0000313" key="5">
    <source>
        <dbReference type="Proteomes" id="UP000642920"/>
    </source>
</evidence>
<dbReference type="EMBL" id="JAERQG010000002">
    <property type="protein sequence ID" value="MBL0765733.1"/>
    <property type="molecule type" value="Genomic_DNA"/>
</dbReference>
<dbReference type="InterPro" id="IPR050546">
    <property type="entry name" value="Glycosyl_Hydrlase_16"/>
</dbReference>
<dbReference type="SMART" id="SM00089">
    <property type="entry name" value="PKD"/>
    <property type="match status" value="1"/>
</dbReference>
<dbReference type="Pfam" id="PF18911">
    <property type="entry name" value="PKD_4"/>
    <property type="match status" value="1"/>
</dbReference>
<dbReference type="GO" id="GO:0004553">
    <property type="term" value="F:hydrolase activity, hydrolyzing O-glycosyl compounds"/>
    <property type="evidence" value="ECO:0007669"/>
    <property type="project" value="InterPro"/>
</dbReference>
<protein>
    <submittedName>
        <fullName evidence="4">Family 16 glycosylhydrolase</fullName>
    </submittedName>
</protein>
<gene>
    <name evidence="4" type="ORF">JKP34_10765</name>
</gene>
<dbReference type="CDD" id="cd00146">
    <property type="entry name" value="PKD"/>
    <property type="match status" value="1"/>
</dbReference>
<dbReference type="SUPFAM" id="SSF49299">
    <property type="entry name" value="PKD domain"/>
    <property type="match status" value="1"/>
</dbReference>
<sequence>MFLVIGCDSSESALEPEPPTDLDFEITISESNPQSVSIDASASNSNFYKFNFGDGSDVIQSNDGSASYTYSSAGNYTIKVSAHTTENVFIEVSKQVEISEQVQEEFPDGYSTPTSYEGYDLVWQDEFDGTSLSNDWTHEIGTGGNGWGNNELQYYREQNTEVRDGYLVITAKEENFSGNNYTSSRIITENRQEFQFGRIDIRAVLPEGQGIWPALWMLGANFRDVGWPACGEIDIMEKIGGGTREREVFGTLHWDSNGTRACTCGQGEPYRLDPGSTFGDEFHVFTLLWDQEKIQWLVDDNLYHTIDITPDDLSEFRDEFFFIFNVAVGGNLPGSPDATTVFPQRMTVDYVRVFQKQ</sequence>
<dbReference type="SUPFAM" id="SSF49899">
    <property type="entry name" value="Concanavalin A-like lectins/glucanases"/>
    <property type="match status" value="1"/>
</dbReference>
<dbReference type="InterPro" id="IPR000757">
    <property type="entry name" value="Beta-glucanase-like"/>
</dbReference>
<reference evidence="4" key="1">
    <citation type="submission" date="2021-01" db="EMBL/GenBank/DDBJ databases">
        <title>Marivirga sp. nov., isolated from intertidal surface sediments.</title>
        <authorList>
            <person name="Zhang M."/>
        </authorList>
    </citation>
    <scope>NUCLEOTIDE SEQUENCE</scope>
    <source>
        <strain evidence="4">SM1354</strain>
    </source>
</reference>
<dbReference type="Proteomes" id="UP000642920">
    <property type="component" value="Unassembled WGS sequence"/>
</dbReference>
<feature type="domain" description="PKD" evidence="2">
    <location>
        <begin position="48"/>
        <end position="105"/>
    </location>
</feature>
<dbReference type="PROSITE" id="PS50093">
    <property type="entry name" value="PKD"/>
    <property type="match status" value="1"/>
</dbReference>
<dbReference type="CDD" id="cd08023">
    <property type="entry name" value="GH16_laminarinase_like"/>
    <property type="match status" value="1"/>
</dbReference>
<dbReference type="Pfam" id="PF00722">
    <property type="entry name" value="Glyco_hydro_16"/>
    <property type="match status" value="1"/>
</dbReference>
<dbReference type="PANTHER" id="PTHR10963:SF55">
    <property type="entry name" value="GLYCOSIDE HYDROLASE FAMILY 16 PROTEIN"/>
    <property type="match status" value="1"/>
</dbReference>
<organism evidence="4 5">
    <name type="scientific">Marivirga atlantica</name>
    <dbReference type="NCBI Taxonomy" id="1548457"/>
    <lineage>
        <taxon>Bacteria</taxon>
        <taxon>Pseudomonadati</taxon>
        <taxon>Bacteroidota</taxon>
        <taxon>Cytophagia</taxon>
        <taxon>Cytophagales</taxon>
        <taxon>Marivirgaceae</taxon>
        <taxon>Marivirga</taxon>
    </lineage>
</organism>
<dbReference type="InterPro" id="IPR000601">
    <property type="entry name" value="PKD_dom"/>
</dbReference>
<evidence type="ECO:0000256" key="1">
    <source>
        <dbReference type="ARBA" id="ARBA00006865"/>
    </source>
</evidence>